<proteinExistence type="predicted"/>
<evidence type="ECO:0000313" key="6">
    <source>
        <dbReference type="Proteomes" id="UP000481153"/>
    </source>
</evidence>
<dbReference type="InterPro" id="IPR002110">
    <property type="entry name" value="Ankyrin_rpt"/>
</dbReference>
<dbReference type="VEuPathDB" id="FungiDB:AeMF1_013077"/>
<comment type="caution">
    <text evidence="5">The sequence shown here is derived from an EMBL/GenBank/DDBJ whole genome shotgun (WGS) entry which is preliminary data.</text>
</comment>
<feature type="region of interest" description="Disordered" evidence="4">
    <location>
        <begin position="669"/>
        <end position="724"/>
    </location>
</feature>
<dbReference type="Pfam" id="PF12796">
    <property type="entry name" value="Ank_2"/>
    <property type="match status" value="1"/>
</dbReference>
<dbReference type="InterPro" id="IPR001202">
    <property type="entry name" value="WW_dom"/>
</dbReference>
<evidence type="ECO:0000256" key="2">
    <source>
        <dbReference type="ARBA" id="ARBA00023043"/>
    </source>
</evidence>
<dbReference type="PANTHER" id="PTHR24171">
    <property type="entry name" value="ANKYRIN REPEAT DOMAIN-CONTAINING PROTEIN 39-RELATED"/>
    <property type="match status" value="1"/>
</dbReference>
<feature type="compositionally biased region" description="Polar residues" evidence="4">
    <location>
        <begin position="682"/>
        <end position="693"/>
    </location>
</feature>
<dbReference type="EMBL" id="VJMJ01000012">
    <property type="protein sequence ID" value="KAF0743744.1"/>
    <property type="molecule type" value="Genomic_DNA"/>
</dbReference>
<dbReference type="PROSITE" id="PS50096">
    <property type="entry name" value="IQ"/>
    <property type="match status" value="1"/>
</dbReference>
<dbReference type="InterPro" id="IPR036770">
    <property type="entry name" value="Ankyrin_rpt-contain_sf"/>
</dbReference>
<name>A0A6G0XT09_9STRA</name>
<feature type="region of interest" description="Disordered" evidence="4">
    <location>
        <begin position="61"/>
        <end position="92"/>
    </location>
</feature>
<evidence type="ECO:0000313" key="5">
    <source>
        <dbReference type="EMBL" id="KAF0743744.1"/>
    </source>
</evidence>
<dbReference type="InterPro" id="IPR000048">
    <property type="entry name" value="IQ_motif_EF-hand-BS"/>
</dbReference>
<dbReference type="Pfam" id="PF00023">
    <property type="entry name" value="Ank"/>
    <property type="match status" value="1"/>
</dbReference>
<evidence type="ECO:0000256" key="1">
    <source>
        <dbReference type="ARBA" id="ARBA00022737"/>
    </source>
</evidence>
<accession>A0A6G0XT09</accession>
<sequence>MESAADVGAGYEQDFDNDAGLYDISFEDEPVADDAVPLSAMETASVGAVERSSAALKYRRSRSSSELLTHQQPPKVLSKARSFHASSPDKSAVRRLTNAATDTVWTQQFDPRTKTYYYVNAATGECTETKPRFVSKGGAREPMHNAALNIQCNWRAHLSRQDVQRRRAAAPTRTTEPPTTIQILHDAYDRKCKLIRLKIADLERAVENRRPDDAFPHLSDLVREFEESIDAIRSTFSAVEAVIDENQDILHLRCDDINPTLTQVQSSCLRLHKAILSHEYAFLELDAARVNAAWRQFLSWPVPHGALEKAYLRAEGLLRKTMGITAFQSKQGLDPTKLSPHVFDEWHVQVVSLQESIHAYAELMAIEAGKERVVEAPPSDVIEKEEQDVVIEEAPQPKRVRRPGGAYDVAELQRCWARGLALRDRDEAVAIQAEKDAVKARVAELGRIRAAQEKFRLERSHRKLSIWEAVIEGWPVEKINQLALAETKKAAQDGTTPFRLRDSQAENGRTLLQLACWWGHVHLVRYLVEKGSNLGQFDCVNNRFSLLHDAARAGRAEVIRVLIEYGLPVNIVDSHGDTPLHWAARRNHVDAVRALLDLPLKELPTSTTVFTSLQVSRWRSVVTPNCRGKRPVQLTSLFQLRKQLTEYQEIAERGLELYEHQGASEAAMLKRRQGLAPPQAQRRGSPSFTSGRVMQSPDDSAATPSSRNSFVMNNEMSVDERRQREVRVRKATARAVKNFEKEGRKRANVIHASHALKRGLRTSLMNAHDPGDMDIFLDEIDDE</sequence>
<keyword evidence="6" id="KW-1185">Reference proteome</keyword>
<gene>
    <name evidence="5" type="ORF">Ae201684_001398</name>
</gene>
<dbReference type="Pfam" id="PF00612">
    <property type="entry name" value="IQ"/>
    <property type="match status" value="1"/>
</dbReference>
<dbReference type="PROSITE" id="PS50297">
    <property type="entry name" value="ANK_REP_REGION"/>
    <property type="match status" value="3"/>
</dbReference>
<protein>
    <submittedName>
        <fullName evidence="5">Uncharacterized protein</fullName>
    </submittedName>
</protein>
<dbReference type="AlphaFoldDB" id="A0A6G0XT09"/>
<keyword evidence="1" id="KW-0677">Repeat</keyword>
<dbReference type="SMART" id="SM00248">
    <property type="entry name" value="ANK"/>
    <property type="match status" value="3"/>
</dbReference>
<dbReference type="CDD" id="cd00201">
    <property type="entry name" value="WW"/>
    <property type="match status" value="1"/>
</dbReference>
<feature type="repeat" description="ANK" evidence="3">
    <location>
        <begin position="542"/>
        <end position="574"/>
    </location>
</feature>
<keyword evidence="2 3" id="KW-0040">ANK repeat</keyword>
<organism evidence="5 6">
    <name type="scientific">Aphanomyces euteiches</name>
    <dbReference type="NCBI Taxonomy" id="100861"/>
    <lineage>
        <taxon>Eukaryota</taxon>
        <taxon>Sar</taxon>
        <taxon>Stramenopiles</taxon>
        <taxon>Oomycota</taxon>
        <taxon>Saprolegniomycetes</taxon>
        <taxon>Saprolegniales</taxon>
        <taxon>Verrucalvaceae</taxon>
        <taxon>Aphanomyces</taxon>
    </lineage>
</organism>
<evidence type="ECO:0000256" key="4">
    <source>
        <dbReference type="SAM" id="MobiDB-lite"/>
    </source>
</evidence>
<dbReference type="SUPFAM" id="SSF48403">
    <property type="entry name" value="Ankyrin repeat"/>
    <property type="match status" value="1"/>
</dbReference>
<feature type="repeat" description="ANK" evidence="3">
    <location>
        <begin position="507"/>
        <end position="539"/>
    </location>
</feature>
<dbReference type="Gene3D" id="1.25.40.20">
    <property type="entry name" value="Ankyrin repeat-containing domain"/>
    <property type="match status" value="1"/>
</dbReference>
<evidence type="ECO:0000256" key="3">
    <source>
        <dbReference type="PROSITE-ProRule" id="PRU00023"/>
    </source>
</evidence>
<feature type="compositionally biased region" description="Polar residues" evidence="4">
    <location>
        <begin position="702"/>
        <end position="716"/>
    </location>
</feature>
<dbReference type="PROSITE" id="PS50088">
    <property type="entry name" value="ANK_REPEAT"/>
    <property type="match status" value="3"/>
</dbReference>
<reference evidence="5 6" key="1">
    <citation type="submission" date="2019-07" db="EMBL/GenBank/DDBJ databases">
        <title>Genomics analysis of Aphanomyces spp. identifies a new class of oomycete effector associated with host adaptation.</title>
        <authorList>
            <person name="Gaulin E."/>
        </authorList>
    </citation>
    <scope>NUCLEOTIDE SEQUENCE [LARGE SCALE GENOMIC DNA]</scope>
    <source>
        <strain evidence="5 6">ATCC 201684</strain>
    </source>
</reference>
<dbReference type="Proteomes" id="UP000481153">
    <property type="component" value="Unassembled WGS sequence"/>
</dbReference>
<feature type="repeat" description="ANK" evidence="3">
    <location>
        <begin position="575"/>
        <end position="597"/>
    </location>
</feature>